<reference evidence="1 2" key="1">
    <citation type="journal article" date="2014" name="Genome Biol. Evol.">
        <title>The genome of the myxosporean Thelohanellus kitauei shows adaptations to nutrient acquisition within its fish host.</title>
        <authorList>
            <person name="Yang Y."/>
            <person name="Xiong J."/>
            <person name="Zhou Z."/>
            <person name="Huo F."/>
            <person name="Miao W."/>
            <person name="Ran C."/>
            <person name="Liu Y."/>
            <person name="Zhang J."/>
            <person name="Feng J."/>
            <person name="Wang M."/>
            <person name="Wang M."/>
            <person name="Wang L."/>
            <person name="Yao B."/>
        </authorList>
    </citation>
    <scope>NUCLEOTIDE SEQUENCE [LARGE SCALE GENOMIC DNA]</scope>
    <source>
        <strain evidence="1">Wuqing</strain>
    </source>
</reference>
<dbReference type="AlphaFoldDB" id="A0A0C2MIN1"/>
<accession>A0A0C2MIN1</accession>
<evidence type="ECO:0000313" key="1">
    <source>
        <dbReference type="EMBL" id="KII64205.1"/>
    </source>
</evidence>
<proteinExistence type="predicted"/>
<evidence type="ECO:0000313" key="2">
    <source>
        <dbReference type="Proteomes" id="UP000031668"/>
    </source>
</evidence>
<name>A0A0C2MIN1_THEKT</name>
<dbReference type="Proteomes" id="UP000031668">
    <property type="component" value="Unassembled WGS sequence"/>
</dbReference>
<organism evidence="1 2">
    <name type="scientific">Thelohanellus kitauei</name>
    <name type="common">Myxosporean</name>
    <dbReference type="NCBI Taxonomy" id="669202"/>
    <lineage>
        <taxon>Eukaryota</taxon>
        <taxon>Metazoa</taxon>
        <taxon>Cnidaria</taxon>
        <taxon>Myxozoa</taxon>
        <taxon>Myxosporea</taxon>
        <taxon>Bivalvulida</taxon>
        <taxon>Platysporina</taxon>
        <taxon>Myxobolidae</taxon>
        <taxon>Thelohanellus</taxon>
    </lineage>
</organism>
<sequence>MVAENQLKDLRRARTCYKLSADGYHQILSCSAYKSYRKYVEVLLEQRFFEYAIIQCVEIGYIIEKEFDDVMKSKEFYDLADDIGRINNYKHVCQLTPEYMKIFCDRISVLNDDLRIPDIKYHILFTITNQEIKFLKEINICRKCVCLSTIHSKYIHEIGLQPPLYEKFDKNRDKVDFVKTNHEKYIKEVEMASAEYNKFIDESKKNVTGAKLMTEAYL</sequence>
<dbReference type="EMBL" id="JWZT01004401">
    <property type="protein sequence ID" value="KII64205.1"/>
    <property type="molecule type" value="Genomic_DNA"/>
</dbReference>
<comment type="caution">
    <text evidence="1">The sequence shown here is derived from an EMBL/GenBank/DDBJ whole genome shotgun (WGS) entry which is preliminary data.</text>
</comment>
<protein>
    <submittedName>
        <fullName evidence="1">Uncharacterized protein</fullName>
    </submittedName>
</protein>
<gene>
    <name evidence="1" type="ORF">RF11_13282</name>
</gene>
<keyword evidence="2" id="KW-1185">Reference proteome</keyword>